<comment type="caution">
    <text evidence="2">The sequence shown here is derived from an EMBL/GenBank/DDBJ whole genome shotgun (WGS) entry which is preliminary data.</text>
</comment>
<keyword evidence="3" id="KW-1185">Reference proteome</keyword>
<feature type="transmembrane region" description="Helical" evidence="1">
    <location>
        <begin position="6"/>
        <end position="28"/>
    </location>
</feature>
<gene>
    <name evidence="2" type="ORF">FMUND_8852</name>
</gene>
<keyword evidence="1" id="KW-0812">Transmembrane</keyword>
<reference evidence="2 3" key="1">
    <citation type="submission" date="2020-05" db="EMBL/GenBank/DDBJ databases">
        <title>Identification and distribution of gene clusters putatively required for synthesis of sphingolipid metabolism inhibitors in phylogenetically diverse species of the filamentous fungus Fusarium.</title>
        <authorList>
            <person name="Kim H.-S."/>
            <person name="Busman M."/>
            <person name="Brown D.W."/>
            <person name="Divon H."/>
            <person name="Uhlig S."/>
            <person name="Proctor R.H."/>
        </authorList>
    </citation>
    <scope>NUCLEOTIDE SEQUENCE [LARGE SCALE GENOMIC DNA]</scope>
    <source>
        <strain evidence="2 3">NRRL 66235</strain>
    </source>
</reference>
<dbReference type="Proteomes" id="UP000544331">
    <property type="component" value="Unassembled WGS sequence"/>
</dbReference>
<protein>
    <submittedName>
        <fullName evidence="2">Major facilitator superfamily transporter</fullName>
    </submittedName>
</protein>
<sequence length="71" mass="8023">MYNDLGVHWASSIPAFLAVACVPFPFLFYKYGATIRMKCEYAAEAANVLQKMRTKHEVITEDQAAEEVHEA</sequence>
<dbReference type="OrthoDB" id="446368at2759"/>
<name>A0A8H5YHS3_9HYPO</name>
<evidence type="ECO:0000256" key="1">
    <source>
        <dbReference type="SAM" id="Phobius"/>
    </source>
</evidence>
<dbReference type="EMBL" id="JAAOAN010000302">
    <property type="protein sequence ID" value="KAF5711662.1"/>
    <property type="molecule type" value="Genomic_DNA"/>
</dbReference>
<evidence type="ECO:0000313" key="2">
    <source>
        <dbReference type="EMBL" id="KAF5711662.1"/>
    </source>
</evidence>
<keyword evidence="1" id="KW-1133">Transmembrane helix</keyword>
<keyword evidence="1" id="KW-0472">Membrane</keyword>
<evidence type="ECO:0000313" key="3">
    <source>
        <dbReference type="Proteomes" id="UP000544331"/>
    </source>
</evidence>
<organism evidence="2 3">
    <name type="scientific">Fusarium mundagurra</name>
    <dbReference type="NCBI Taxonomy" id="1567541"/>
    <lineage>
        <taxon>Eukaryota</taxon>
        <taxon>Fungi</taxon>
        <taxon>Dikarya</taxon>
        <taxon>Ascomycota</taxon>
        <taxon>Pezizomycotina</taxon>
        <taxon>Sordariomycetes</taxon>
        <taxon>Hypocreomycetidae</taxon>
        <taxon>Hypocreales</taxon>
        <taxon>Nectriaceae</taxon>
        <taxon>Fusarium</taxon>
        <taxon>Fusarium fujikuroi species complex</taxon>
    </lineage>
</organism>
<proteinExistence type="predicted"/>
<dbReference type="AlphaFoldDB" id="A0A8H5YHS3"/>
<accession>A0A8H5YHS3</accession>